<organism evidence="6 7">
    <name type="scientific">Onishia taeanensis</name>
    <dbReference type="NCBI Taxonomy" id="284577"/>
    <lineage>
        <taxon>Bacteria</taxon>
        <taxon>Pseudomonadati</taxon>
        <taxon>Pseudomonadota</taxon>
        <taxon>Gammaproteobacteria</taxon>
        <taxon>Oceanospirillales</taxon>
        <taxon>Halomonadaceae</taxon>
        <taxon>Onishia</taxon>
    </lineage>
</organism>
<comment type="caution">
    <text evidence="6">The sequence shown here is derived from an EMBL/GenBank/DDBJ whole genome shotgun (WGS) entry which is preliminary data.</text>
</comment>
<evidence type="ECO:0000313" key="7">
    <source>
        <dbReference type="Proteomes" id="UP000249700"/>
    </source>
</evidence>
<dbReference type="Pfam" id="PF03466">
    <property type="entry name" value="LysR_substrate"/>
    <property type="match status" value="1"/>
</dbReference>
<evidence type="ECO:0000256" key="4">
    <source>
        <dbReference type="ARBA" id="ARBA00023163"/>
    </source>
</evidence>
<accession>A0A328XS53</accession>
<dbReference type="RefSeq" id="WP_112054056.1">
    <property type="nucleotide sequence ID" value="NZ_JBAVQX010000200.1"/>
</dbReference>
<dbReference type="FunFam" id="1.10.10.10:FF:000001">
    <property type="entry name" value="LysR family transcriptional regulator"/>
    <property type="match status" value="1"/>
</dbReference>
<name>A0A328XS53_9GAMM</name>
<reference evidence="6 7" key="1">
    <citation type="submission" date="2018-06" db="EMBL/GenBank/DDBJ databases">
        <title>Comparative analysis of microorganisms from saline springs in Andes Mountain Range, Colombia.</title>
        <authorList>
            <person name="Rubin E."/>
        </authorList>
    </citation>
    <scope>NUCLEOTIDE SEQUENCE [LARGE SCALE GENOMIC DNA]</scope>
    <source>
        <strain evidence="6 7">USBA-857</strain>
    </source>
</reference>
<dbReference type="Proteomes" id="UP000249700">
    <property type="component" value="Unassembled WGS sequence"/>
</dbReference>
<dbReference type="PRINTS" id="PR00039">
    <property type="entry name" value="HTHLYSR"/>
</dbReference>
<dbReference type="PANTHER" id="PTHR30419">
    <property type="entry name" value="HTH-TYPE TRANSCRIPTIONAL REGULATOR YBHD"/>
    <property type="match status" value="1"/>
</dbReference>
<evidence type="ECO:0000256" key="3">
    <source>
        <dbReference type="ARBA" id="ARBA00023125"/>
    </source>
</evidence>
<comment type="similarity">
    <text evidence="1">Belongs to the LysR transcriptional regulatory family.</text>
</comment>
<dbReference type="Gene3D" id="3.40.190.290">
    <property type="match status" value="1"/>
</dbReference>
<evidence type="ECO:0000256" key="1">
    <source>
        <dbReference type="ARBA" id="ARBA00009437"/>
    </source>
</evidence>
<dbReference type="CDD" id="cd05466">
    <property type="entry name" value="PBP2_LTTR_substrate"/>
    <property type="match status" value="1"/>
</dbReference>
<dbReference type="GO" id="GO:0005829">
    <property type="term" value="C:cytosol"/>
    <property type="evidence" value="ECO:0007669"/>
    <property type="project" value="TreeGrafter"/>
</dbReference>
<feature type="domain" description="HTH lysR-type" evidence="5">
    <location>
        <begin position="1"/>
        <end position="58"/>
    </location>
</feature>
<sequence length="286" mass="31114">MDHRQLAFLAALARERHFGRAAAACHVTQPTLSARLRQLEEELDTRLIRRSRRFEGFTPEGERVLAHARRILDEYAALRGELSLEAPLAGRLTLGVIPTALGEVIGRLGALRRAHPGLSIRLREQATPDLAQGLANGALDLVVGYLDTPPMAGFAFRPLIEEAPALVASPAHFSLPEHADWSHLLAYPLCLLTPEMHNRQLLESRLAEQGLTIEPVFEANSINALGELLAAGHGVGVMPEAAARRLAPGLVTHRLPGHGDRVGLLWSQQRPTSRLLDAVLAAWPAT</sequence>
<evidence type="ECO:0000313" key="6">
    <source>
        <dbReference type="EMBL" id="RAR62849.1"/>
    </source>
</evidence>
<dbReference type="Pfam" id="PF00126">
    <property type="entry name" value="HTH_1"/>
    <property type="match status" value="1"/>
</dbReference>
<keyword evidence="4" id="KW-0804">Transcription</keyword>
<dbReference type="EMBL" id="QLSX01000003">
    <property type="protein sequence ID" value="RAR62849.1"/>
    <property type="molecule type" value="Genomic_DNA"/>
</dbReference>
<proteinExistence type="inferred from homology"/>
<dbReference type="Gene3D" id="1.10.10.10">
    <property type="entry name" value="Winged helix-like DNA-binding domain superfamily/Winged helix DNA-binding domain"/>
    <property type="match status" value="1"/>
</dbReference>
<dbReference type="SUPFAM" id="SSF53850">
    <property type="entry name" value="Periplasmic binding protein-like II"/>
    <property type="match status" value="1"/>
</dbReference>
<dbReference type="InterPro" id="IPR005119">
    <property type="entry name" value="LysR_subst-bd"/>
</dbReference>
<dbReference type="PROSITE" id="PS50931">
    <property type="entry name" value="HTH_LYSR"/>
    <property type="match status" value="1"/>
</dbReference>
<protein>
    <submittedName>
        <fullName evidence="6">DNA-binding transcriptional LysR family regulator</fullName>
    </submittedName>
</protein>
<gene>
    <name evidence="6" type="ORF">BCL93_10380</name>
</gene>
<keyword evidence="3 6" id="KW-0238">DNA-binding</keyword>
<dbReference type="InterPro" id="IPR050950">
    <property type="entry name" value="HTH-type_LysR_regulators"/>
</dbReference>
<dbReference type="GO" id="GO:0003700">
    <property type="term" value="F:DNA-binding transcription factor activity"/>
    <property type="evidence" value="ECO:0007669"/>
    <property type="project" value="InterPro"/>
</dbReference>
<evidence type="ECO:0000259" key="5">
    <source>
        <dbReference type="PROSITE" id="PS50931"/>
    </source>
</evidence>
<evidence type="ECO:0000256" key="2">
    <source>
        <dbReference type="ARBA" id="ARBA00023015"/>
    </source>
</evidence>
<dbReference type="PANTHER" id="PTHR30419:SF31">
    <property type="entry name" value="BLR3139 PROTEIN"/>
    <property type="match status" value="1"/>
</dbReference>
<dbReference type="OrthoDB" id="646694at2"/>
<dbReference type="GO" id="GO:0003677">
    <property type="term" value="F:DNA binding"/>
    <property type="evidence" value="ECO:0007669"/>
    <property type="project" value="UniProtKB-KW"/>
</dbReference>
<dbReference type="InterPro" id="IPR036390">
    <property type="entry name" value="WH_DNA-bd_sf"/>
</dbReference>
<dbReference type="InterPro" id="IPR000847">
    <property type="entry name" value="LysR_HTH_N"/>
</dbReference>
<dbReference type="InterPro" id="IPR036388">
    <property type="entry name" value="WH-like_DNA-bd_sf"/>
</dbReference>
<dbReference type="SUPFAM" id="SSF46785">
    <property type="entry name" value="Winged helix' DNA-binding domain"/>
    <property type="match status" value="1"/>
</dbReference>
<dbReference type="AlphaFoldDB" id="A0A328XS53"/>
<keyword evidence="2" id="KW-0805">Transcription regulation</keyword>